<feature type="compositionally biased region" description="Basic residues" evidence="1">
    <location>
        <begin position="35"/>
        <end position="47"/>
    </location>
</feature>
<feature type="non-terminal residue" evidence="2">
    <location>
        <position position="1"/>
    </location>
</feature>
<evidence type="ECO:0000313" key="2">
    <source>
        <dbReference type="EMBL" id="RDX88783.1"/>
    </source>
</evidence>
<comment type="caution">
    <text evidence="2">The sequence shown here is derived from an EMBL/GenBank/DDBJ whole genome shotgun (WGS) entry which is preliminary data.</text>
</comment>
<gene>
    <name evidence="2" type="ORF">CR513_29575</name>
</gene>
<name>A0A371GEP1_MUCPR</name>
<dbReference type="Proteomes" id="UP000257109">
    <property type="component" value="Unassembled WGS sequence"/>
</dbReference>
<organism evidence="2 3">
    <name type="scientific">Mucuna pruriens</name>
    <name type="common">Velvet bean</name>
    <name type="synonym">Dolichos pruriens</name>
    <dbReference type="NCBI Taxonomy" id="157652"/>
    <lineage>
        <taxon>Eukaryota</taxon>
        <taxon>Viridiplantae</taxon>
        <taxon>Streptophyta</taxon>
        <taxon>Embryophyta</taxon>
        <taxon>Tracheophyta</taxon>
        <taxon>Spermatophyta</taxon>
        <taxon>Magnoliopsida</taxon>
        <taxon>eudicotyledons</taxon>
        <taxon>Gunneridae</taxon>
        <taxon>Pentapetalae</taxon>
        <taxon>rosids</taxon>
        <taxon>fabids</taxon>
        <taxon>Fabales</taxon>
        <taxon>Fabaceae</taxon>
        <taxon>Papilionoideae</taxon>
        <taxon>50 kb inversion clade</taxon>
        <taxon>NPAAA clade</taxon>
        <taxon>indigoferoid/millettioid clade</taxon>
        <taxon>Phaseoleae</taxon>
        <taxon>Mucuna</taxon>
    </lineage>
</organism>
<dbReference type="AlphaFoldDB" id="A0A371GEP1"/>
<feature type="region of interest" description="Disordered" evidence="1">
    <location>
        <begin position="1"/>
        <end position="49"/>
    </location>
</feature>
<proteinExistence type="predicted"/>
<sequence length="74" mass="8431">MAKHGAVGHAQASNNAGPSPHAVRDPPYGITPKISPKRNRKNRRLRPNIRPCRLLNRSWFTNKHLRLRTNGNPY</sequence>
<protein>
    <submittedName>
        <fullName evidence="2">Uncharacterized protein</fullName>
    </submittedName>
</protein>
<accession>A0A371GEP1</accession>
<dbReference type="EMBL" id="QJKJ01005841">
    <property type="protein sequence ID" value="RDX88783.1"/>
    <property type="molecule type" value="Genomic_DNA"/>
</dbReference>
<reference evidence="2" key="1">
    <citation type="submission" date="2018-05" db="EMBL/GenBank/DDBJ databases">
        <title>Draft genome of Mucuna pruriens seed.</title>
        <authorList>
            <person name="Nnadi N.E."/>
            <person name="Vos R."/>
            <person name="Hasami M.H."/>
            <person name="Devisetty U.K."/>
            <person name="Aguiy J.C."/>
        </authorList>
    </citation>
    <scope>NUCLEOTIDE SEQUENCE [LARGE SCALE GENOMIC DNA]</scope>
    <source>
        <strain evidence="2">JCA_2017</strain>
    </source>
</reference>
<evidence type="ECO:0000313" key="3">
    <source>
        <dbReference type="Proteomes" id="UP000257109"/>
    </source>
</evidence>
<keyword evidence="3" id="KW-1185">Reference proteome</keyword>
<evidence type="ECO:0000256" key="1">
    <source>
        <dbReference type="SAM" id="MobiDB-lite"/>
    </source>
</evidence>